<evidence type="ECO:0000313" key="1">
    <source>
        <dbReference type="EnsemblPlants" id="PGSC0003DMT400068989"/>
    </source>
</evidence>
<dbReference type="HOGENOM" id="CLU_3091092_0_0_1"/>
<accession>M1CJS0</accession>
<dbReference type="InParanoid" id="M1CJS0"/>
<name>M1CJS0_SOLTU</name>
<keyword evidence="2" id="KW-1185">Reference proteome</keyword>
<dbReference type="EnsemblPlants" id="PGSC0003DMT400068989">
    <property type="protein sequence ID" value="PGSC0003DMT400068989"/>
    <property type="gene ID" value="PGSC0003DMG402026834"/>
</dbReference>
<dbReference type="PaxDb" id="4113-PGSC0003DMT400068989"/>
<sequence length="52" mass="6312">MCDVNKYTNTSPLQAARLFSSRCTWRKKDYPKDLDSKIIHRITYYNRSCYFI</sequence>
<dbReference type="AlphaFoldDB" id="M1CJS0"/>
<evidence type="ECO:0000313" key="2">
    <source>
        <dbReference type="Proteomes" id="UP000011115"/>
    </source>
</evidence>
<reference evidence="1" key="2">
    <citation type="submission" date="2015-06" db="UniProtKB">
        <authorList>
            <consortium name="EnsemblPlants"/>
        </authorList>
    </citation>
    <scope>IDENTIFICATION</scope>
    <source>
        <strain evidence="1">DM1-3 516 R44</strain>
    </source>
</reference>
<dbReference type="Gramene" id="PGSC0003DMT400068989">
    <property type="protein sequence ID" value="PGSC0003DMT400068989"/>
    <property type="gene ID" value="PGSC0003DMG402026834"/>
</dbReference>
<protein>
    <submittedName>
        <fullName evidence="1">Uncharacterized protein</fullName>
    </submittedName>
</protein>
<organism evidence="1 2">
    <name type="scientific">Solanum tuberosum</name>
    <name type="common">Potato</name>
    <dbReference type="NCBI Taxonomy" id="4113"/>
    <lineage>
        <taxon>Eukaryota</taxon>
        <taxon>Viridiplantae</taxon>
        <taxon>Streptophyta</taxon>
        <taxon>Embryophyta</taxon>
        <taxon>Tracheophyta</taxon>
        <taxon>Spermatophyta</taxon>
        <taxon>Magnoliopsida</taxon>
        <taxon>eudicotyledons</taxon>
        <taxon>Gunneridae</taxon>
        <taxon>Pentapetalae</taxon>
        <taxon>asterids</taxon>
        <taxon>lamiids</taxon>
        <taxon>Solanales</taxon>
        <taxon>Solanaceae</taxon>
        <taxon>Solanoideae</taxon>
        <taxon>Solaneae</taxon>
        <taxon>Solanum</taxon>
    </lineage>
</organism>
<dbReference type="Proteomes" id="UP000011115">
    <property type="component" value="Unassembled WGS sequence"/>
</dbReference>
<proteinExistence type="predicted"/>
<reference evidence="2" key="1">
    <citation type="journal article" date="2011" name="Nature">
        <title>Genome sequence and analysis of the tuber crop potato.</title>
        <authorList>
            <consortium name="The Potato Genome Sequencing Consortium"/>
        </authorList>
    </citation>
    <scope>NUCLEOTIDE SEQUENCE [LARGE SCALE GENOMIC DNA]</scope>
    <source>
        <strain evidence="2">cv. DM1-3 516 R44</strain>
    </source>
</reference>